<evidence type="ECO:0000313" key="1">
    <source>
        <dbReference type="EMBL" id="CUF95102.1"/>
    </source>
</evidence>
<reference evidence="2" key="1">
    <citation type="submission" date="2015-09" db="EMBL/GenBank/DDBJ databases">
        <authorList>
            <consortium name="Pathogen Informatics"/>
        </authorList>
    </citation>
    <scope>NUCLEOTIDE SEQUENCE [LARGE SCALE GENOMIC DNA]</scope>
    <source>
        <strain evidence="2">Lake Konstanz</strain>
    </source>
</reference>
<protein>
    <submittedName>
        <fullName evidence="1">Uncharacterized protein</fullName>
    </submittedName>
</protein>
<accession>A0A0S4IXN0</accession>
<dbReference type="AlphaFoldDB" id="A0A0S4IXN0"/>
<evidence type="ECO:0000313" key="2">
    <source>
        <dbReference type="Proteomes" id="UP000051952"/>
    </source>
</evidence>
<dbReference type="EMBL" id="CYKH01000459">
    <property type="protein sequence ID" value="CUF95102.1"/>
    <property type="molecule type" value="Genomic_DNA"/>
</dbReference>
<keyword evidence="2" id="KW-1185">Reference proteome</keyword>
<organism evidence="1 2">
    <name type="scientific">Bodo saltans</name>
    <name type="common">Flagellated protozoan</name>
    <dbReference type="NCBI Taxonomy" id="75058"/>
    <lineage>
        <taxon>Eukaryota</taxon>
        <taxon>Discoba</taxon>
        <taxon>Euglenozoa</taxon>
        <taxon>Kinetoplastea</taxon>
        <taxon>Metakinetoplastina</taxon>
        <taxon>Eubodonida</taxon>
        <taxon>Bodonidae</taxon>
        <taxon>Bodo</taxon>
    </lineage>
</organism>
<proteinExistence type="predicted"/>
<name>A0A0S4IXN0_BODSA</name>
<dbReference type="VEuPathDB" id="TriTrypDB:BSAL_04140"/>
<sequence length="241" mass="27288">MNSNRGDETQDVSRVVKRRIGRTSYLLVVNRLVKDVLSVRRRQIVMFLASVKFCDCLISVRSREAQKTNDAPHCNLPPRHARIRVEDGGIGKGRVVVGSFFAGVLLCAGNGTIETTHFILSANDERHCIARLKRKYKESVKNLQDDSDNALKEIRKDLTEDQKTKTLEKIVAQYLVPTSRDRVFGRGVVFYNGMERTTGCSIAMSTTRSTKKWTTVLEHFGVRECVDTFRIRKGCSRAALH</sequence>
<dbReference type="Proteomes" id="UP000051952">
    <property type="component" value="Unassembled WGS sequence"/>
</dbReference>
<gene>
    <name evidence="1" type="ORF">BSAL_04140</name>
</gene>